<dbReference type="InterPro" id="IPR051459">
    <property type="entry name" value="Cytochrome_c-type_DH"/>
</dbReference>
<dbReference type="SUPFAM" id="SSF46626">
    <property type="entry name" value="Cytochrome c"/>
    <property type="match status" value="1"/>
</dbReference>
<proteinExistence type="predicted"/>
<name>A0A538SEE9_UNCEI</name>
<dbReference type="InterPro" id="IPR036909">
    <property type="entry name" value="Cyt_c-like_dom_sf"/>
</dbReference>
<dbReference type="GO" id="GO:0020037">
    <property type="term" value="F:heme binding"/>
    <property type="evidence" value="ECO:0007669"/>
    <property type="project" value="InterPro"/>
</dbReference>
<dbReference type="EMBL" id="VBOS01000440">
    <property type="protein sequence ID" value="TMQ49746.1"/>
    <property type="molecule type" value="Genomic_DNA"/>
</dbReference>
<gene>
    <name evidence="1" type="ORF">E6K72_12065</name>
</gene>
<comment type="caution">
    <text evidence="1">The sequence shown here is derived from an EMBL/GenBank/DDBJ whole genome shotgun (WGS) entry which is preliminary data.</text>
</comment>
<sequence length="124" mass="13115">MKKVLAGLGAALLLFVVGLAVYVASRQHLKFSVPLPAVAAATDPAVVERGRYVVRNLASCPICHGDPKQMERAQAGEEVPLSGGFEFNIPPGKFYPSNITPDPETGIGRFSDGEIARAALRRGA</sequence>
<accession>A0A538SEE9</accession>
<dbReference type="PANTHER" id="PTHR35008:SF8">
    <property type="entry name" value="ALCOHOL DEHYDROGENASE CYTOCHROME C SUBUNIT"/>
    <property type="match status" value="1"/>
</dbReference>
<dbReference type="Proteomes" id="UP000317716">
    <property type="component" value="Unassembled WGS sequence"/>
</dbReference>
<reference evidence="1 2" key="1">
    <citation type="journal article" date="2019" name="Nat. Microbiol.">
        <title>Mediterranean grassland soil C-N compound turnover is dependent on rainfall and depth, and is mediated by genomically divergent microorganisms.</title>
        <authorList>
            <person name="Diamond S."/>
            <person name="Andeer P.F."/>
            <person name="Li Z."/>
            <person name="Crits-Christoph A."/>
            <person name="Burstein D."/>
            <person name="Anantharaman K."/>
            <person name="Lane K.R."/>
            <person name="Thomas B.C."/>
            <person name="Pan C."/>
            <person name="Northen T.R."/>
            <person name="Banfield J.F."/>
        </authorList>
    </citation>
    <scope>NUCLEOTIDE SEQUENCE [LARGE SCALE GENOMIC DNA]</scope>
    <source>
        <strain evidence="1">WS_2</strain>
    </source>
</reference>
<evidence type="ECO:0008006" key="3">
    <source>
        <dbReference type="Google" id="ProtNLM"/>
    </source>
</evidence>
<organism evidence="1 2">
    <name type="scientific">Eiseniibacteriota bacterium</name>
    <dbReference type="NCBI Taxonomy" id="2212470"/>
    <lineage>
        <taxon>Bacteria</taxon>
        <taxon>Candidatus Eiseniibacteriota</taxon>
    </lineage>
</organism>
<dbReference type="AlphaFoldDB" id="A0A538SEE9"/>
<protein>
    <recommendedName>
        <fullName evidence="3">Cytochrome c</fullName>
    </recommendedName>
</protein>
<dbReference type="GO" id="GO:0009055">
    <property type="term" value="F:electron transfer activity"/>
    <property type="evidence" value="ECO:0007669"/>
    <property type="project" value="InterPro"/>
</dbReference>
<evidence type="ECO:0000313" key="1">
    <source>
        <dbReference type="EMBL" id="TMQ49746.1"/>
    </source>
</evidence>
<dbReference type="PANTHER" id="PTHR35008">
    <property type="entry name" value="BLL4482 PROTEIN-RELATED"/>
    <property type="match status" value="1"/>
</dbReference>
<evidence type="ECO:0000313" key="2">
    <source>
        <dbReference type="Proteomes" id="UP000317716"/>
    </source>
</evidence>